<evidence type="ECO:0000313" key="1">
    <source>
        <dbReference type="EMBL" id="MBB5051102.1"/>
    </source>
</evidence>
<name>A0A840MWL5_9BRAD</name>
<comment type="caution">
    <text evidence="1">The sequence shown here is derived from an EMBL/GenBank/DDBJ whole genome shotgun (WGS) entry which is preliminary data.</text>
</comment>
<sequence>MKLIIEATGTIEHIHGFPARVWKGRTESGIEVTCWIPIVQTRRDADNAEFERELNEIEVRRELVSIDMRMIL</sequence>
<gene>
    <name evidence="1" type="ORF">HNQ36_001056</name>
</gene>
<proteinExistence type="predicted"/>
<dbReference type="Proteomes" id="UP000521227">
    <property type="component" value="Unassembled WGS sequence"/>
</dbReference>
<evidence type="ECO:0000313" key="2">
    <source>
        <dbReference type="Proteomes" id="UP000521227"/>
    </source>
</evidence>
<dbReference type="AlphaFoldDB" id="A0A840MWL5"/>
<dbReference type="EMBL" id="JACHIJ010000002">
    <property type="protein sequence ID" value="MBB5051102.1"/>
    <property type="molecule type" value="Genomic_DNA"/>
</dbReference>
<reference evidence="1 2" key="1">
    <citation type="submission" date="2020-08" db="EMBL/GenBank/DDBJ databases">
        <title>Genomic Encyclopedia of Type Strains, Phase IV (KMG-IV): sequencing the most valuable type-strain genomes for metagenomic binning, comparative biology and taxonomic classification.</title>
        <authorList>
            <person name="Goeker M."/>
        </authorList>
    </citation>
    <scope>NUCLEOTIDE SEQUENCE [LARGE SCALE GENOMIC DNA]</scope>
    <source>
        <strain evidence="1 2">DSM 17498</strain>
    </source>
</reference>
<protein>
    <submittedName>
        <fullName evidence="1">Uncharacterized protein</fullName>
    </submittedName>
</protein>
<dbReference type="RefSeq" id="WP_184082891.1">
    <property type="nucleotide sequence ID" value="NZ_JACHIJ010000002.1"/>
</dbReference>
<accession>A0A840MWL5</accession>
<organism evidence="1 2">
    <name type="scientific">Afipia massiliensis</name>
    <dbReference type="NCBI Taxonomy" id="211460"/>
    <lineage>
        <taxon>Bacteria</taxon>
        <taxon>Pseudomonadati</taxon>
        <taxon>Pseudomonadota</taxon>
        <taxon>Alphaproteobacteria</taxon>
        <taxon>Hyphomicrobiales</taxon>
        <taxon>Nitrobacteraceae</taxon>
        <taxon>Afipia</taxon>
    </lineage>
</organism>